<dbReference type="EMBL" id="VIGV01000002">
    <property type="protein sequence ID" value="TWS24989.1"/>
    <property type="molecule type" value="Genomic_DNA"/>
</dbReference>
<comment type="caution">
    <text evidence="1">The sequence shown here is derived from an EMBL/GenBank/DDBJ whole genome shotgun (WGS) entry which is preliminary data.</text>
</comment>
<protein>
    <submittedName>
        <fullName evidence="1">Uncharacterized protein</fullName>
    </submittedName>
</protein>
<sequence length="142" mass="15840">MTSNSALKRAARTYSREHGIGYRAALRIVDRRDGDRFQYLATRVLIEAIEGCGIRHWAGVDSWDGWSHARITDLGGESFDVDASTIAPSLAAFLAGHPECDARDIDGYLADEFVQHGLFGLVIYRSEITHRPRTVHRDGKIV</sequence>
<reference evidence="1 2" key="1">
    <citation type="submission" date="2019-08" db="EMBL/GenBank/DDBJ databases">
        <title>Tsukamurella conjunctivitidis sp. nov., Tsukamurella assacharolytica sp. nov. and Tsukamurella sputae sp. nov. isolated from patients with conjunctivitis, bacteraemia (lymphoma) and respiratory infection (sputum) in Hong Kong.</title>
        <authorList>
            <person name="Fok K.M.N."/>
            <person name="Fong J.Y.H."/>
        </authorList>
    </citation>
    <scope>NUCLEOTIDE SEQUENCE [LARGE SCALE GENOMIC DNA]</scope>
    <source>
        <strain evidence="1 2">HKU70</strain>
    </source>
</reference>
<dbReference type="AlphaFoldDB" id="A0A5C5RPI4"/>
<dbReference type="RefSeq" id="WP_146432590.1">
    <property type="nucleotide sequence ID" value="NZ_VIGV01000002.1"/>
</dbReference>
<dbReference type="Proteomes" id="UP000319792">
    <property type="component" value="Unassembled WGS sequence"/>
</dbReference>
<evidence type="ECO:0000313" key="2">
    <source>
        <dbReference type="Proteomes" id="UP000319792"/>
    </source>
</evidence>
<gene>
    <name evidence="1" type="ORF">FK268_07060</name>
</gene>
<name>A0A5C5RPI4_9ACTN</name>
<proteinExistence type="predicted"/>
<keyword evidence="2" id="KW-1185">Reference proteome</keyword>
<organism evidence="1 2">
    <name type="scientific">Tsukamurella sputi</name>
    <dbReference type="NCBI Taxonomy" id="2591848"/>
    <lineage>
        <taxon>Bacteria</taxon>
        <taxon>Bacillati</taxon>
        <taxon>Actinomycetota</taxon>
        <taxon>Actinomycetes</taxon>
        <taxon>Mycobacteriales</taxon>
        <taxon>Tsukamurellaceae</taxon>
        <taxon>Tsukamurella</taxon>
    </lineage>
</organism>
<dbReference type="OrthoDB" id="4377203at2"/>
<evidence type="ECO:0000313" key="1">
    <source>
        <dbReference type="EMBL" id="TWS24989.1"/>
    </source>
</evidence>
<accession>A0A5C5RPI4</accession>